<evidence type="ECO:0000256" key="6">
    <source>
        <dbReference type="ARBA" id="ARBA00023180"/>
    </source>
</evidence>
<sequence length="366" mass="38740">MASTGAAAGVPSMRATETDSITITPRGVCATAVENRHLVADSSGGVCPPLALDAATGCCLEPKRVVSKEMCAESCSERGCCDAYAACVVCCHDDIARRIAGSEGHDPIELAGFTPMHPAMWRRWLITHDPNGVRKLEGEPTRGETFAGADDHAVAPFDYCKHRCRTNSGVTKYENAFQDDRHHCFRETYVETVGADDTRSPGREKNHDEAGDWKIAPDGRVVALGLAKIQPRPSDEVNGGPDVDDTDAFSGDKGTLGGLVSDGLASVTSLIGGGGGERGRAGDRSARDSNRGPERSQFGEPRVGGAAKQSWVFDSLARTAGSLRGYATGGDVFTTVLEFIAAMTALAVFACCCLLRDGDVRRAVRM</sequence>
<evidence type="ECO:0000256" key="8">
    <source>
        <dbReference type="ARBA" id="ARBA00023485"/>
    </source>
</evidence>
<evidence type="ECO:0000256" key="4">
    <source>
        <dbReference type="ARBA" id="ARBA00023034"/>
    </source>
</evidence>
<evidence type="ECO:0000256" key="9">
    <source>
        <dbReference type="SAM" id="MobiDB-lite"/>
    </source>
</evidence>
<dbReference type="InterPro" id="IPR019352">
    <property type="entry name" value="SPRING1"/>
</dbReference>
<reference evidence="11 12" key="1">
    <citation type="journal article" date="2009" name="Science">
        <title>Green evolution and dynamic adaptations revealed by genomes of the marine picoeukaryotes Micromonas.</title>
        <authorList>
            <person name="Worden A.Z."/>
            <person name="Lee J.H."/>
            <person name="Mock T."/>
            <person name="Rouze P."/>
            <person name="Simmons M.P."/>
            <person name="Aerts A.L."/>
            <person name="Allen A.E."/>
            <person name="Cuvelier M.L."/>
            <person name="Derelle E."/>
            <person name="Everett M.V."/>
            <person name="Foulon E."/>
            <person name="Grimwood J."/>
            <person name="Gundlach H."/>
            <person name="Henrissat B."/>
            <person name="Napoli C."/>
            <person name="McDonald S.M."/>
            <person name="Parker M.S."/>
            <person name="Rombauts S."/>
            <person name="Salamov A."/>
            <person name="Von Dassow P."/>
            <person name="Badger J.H."/>
            <person name="Coutinho P.M."/>
            <person name="Demir E."/>
            <person name="Dubchak I."/>
            <person name="Gentemann C."/>
            <person name="Eikrem W."/>
            <person name="Gready J.E."/>
            <person name="John U."/>
            <person name="Lanier W."/>
            <person name="Lindquist E.A."/>
            <person name="Lucas S."/>
            <person name="Mayer K.F."/>
            <person name="Moreau H."/>
            <person name="Not F."/>
            <person name="Otillar R."/>
            <person name="Panaud O."/>
            <person name="Pangilinan J."/>
            <person name="Paulsen I."/>
            <person name="Piegu B."/>
            <person name="Poliakov A."/>
            <person name="Robbens S."/>
            <person name="Schmutz J."/>
            <person name="Toulza E."/>
            <person name="Wyss T."/>
            <person name="Zelensky A."/>
            <person name="Zhou K."/>
            <person name="Armbrust E.V."/>
            <person name="Bhattacharya D."/>
            <person name="Goodenough U.W."/>
            <person name="Van de Peer Y."/>
            <person name="Grigoriev I.V."/>
        </authorList>
    </citation>
    <scope>NUCLEOTIDE SEQUENCE [LARGE SCALE GENOMIC DNA]</scope>
    <source>
        <strain evidence="12">RCC299 / NOUM17</strain>
    </source>
</reference>
<keyword evidence="4" id="KW-0333">Golgi apparatus</keyword>
<feature type="region of interest" description="Disordered" evidence="9">
    <location>
        <begin position="231"/>
        <end position="251"/>
    </location>
</feature>
<dbReference type="GO" id="GO:0000139">
    <property type="term" value="C:Golgi membrane"/>
    <property type="evidence" value="ECO:0007669"/>
    <property type="project" value="UniProtKB-SubCell"/>
</dbReference>
<evidence type="ECO:0000256" key="7">
    <source>
        <dbReference type="ARBA" id="ARBA00023461"/>
    </source>
</evidence>
<dbReference type="EMBL" id="CP001329">
    <property type="protein sequence ID" value="ACO65852.1"/>
    <property type="molecule type" value="Genomic_DNA"/>
</dbReference>
<keyword evidence="12" id="KW-1185">Reference proteome</keyword>
<dbReference type="Proteomes" id="UP000002009">
    <property type="component" value="Chromosome 9"/>
</dbReference>
<keyword evidence="6" id="KW-0325">Glycoprotein</keyword>
<proteinExistence type="inferred from homology"/>
<dbReference type="GO" id="GO:2000640">
    <property type="term" value="P:positive regulation of SREBP signaling pathway"/>
    <property type="evidence" value="ECO:0007669"/>
    <property type="project" value="InterPro"/>
</dbReference>
<gene>
    <name evidence="11" type="ORF">MICPUN_61317</name>
</gene>
<dbReference type="Pfam" id="PF10218">
    <property type="entry name" value="SPRING1"/>
    <property type="match status" value="2"/>
</dbReference>
<feature type="transmembrane region" description="Helical" evidence="10">
    <location>
        <begin position="332"/>
        <end position="355"/>
    </location>
</feature>
<dbReference type="RefSeq" id="XP_002504594.1">
    <property type="nucleotide sequence ID" value="XM_002504548.1"/>
</dbReference>
<dbReference type="KEGG" id="mis:MICPUN_61317"/>
<name>C1EC73_MICCC</name>
<dbReference type="AlphaFoldDB" id="C1EC73"/>
<dbReference type="PANTHER" id="PTHR13481">
    <property type="entry name" value="SREBP REGULATING GENE PROTEIN"/>
    <property type="match status" value="1"/>
</dbReference>
<keyword evidence="3 10" id="KW-1133">Transmembrane helix</keyword>
<evidence type="ECO:0000256" key="5">
    <source>
        <dbReference type="ARBA" id="ARBA00023136"/>
    </source>
</evidence>
<protein>
    <recommendedName>
        <fullName evidence="8">SREBP regulating gene protein</fullName>
    </recommendedName>
</protein>
<evidence type="ECO:0000313" key="12">
    <source>
        <dbReference type="Proteomes" id="UP000002009"/>
    </source>
</evidence>
<evidence type="ECO:0000313" key="11">
    <source>
        <dbReference type="EMBL" id="ACO65852.1"/>
    </source>
</evidence>
<dbReference type="OrthoDB" id="70142at2759"/>
<evidence type="ECO:0000256" key="2">
    <source>
        <dbReference type="ARBA" id="ARBA00022692"/>
    </source>
</evidence>
<comment type="subcellular location">
    <subcellularLocation>
        <location evidence="1">Golgi apparatus membrane</location>
        <topology evidence="1">Single-pass membrane protein</topology>
    </subcellularLocation>
</comment>
<feature type="compositionally biased region" description="Basic and acidic residues" evidence="9">
    <location>
        <begin position="277"/>
        <end position="294"/>
    </location>
</feature>
<dbReference type="PANTHER" id="PTHR13481:SF0">
    <property type="entry name" value="SREBP REGULATING GENE PROTEIN"/>
    <property type="match status" value="1"/>
</dbReference>
<keyword evidence="5 10" id="KW-0472">Membrane</keyword>
<evidence type="ECO:0000256" key="3">
    <source>
        <dbReference type="ARBA" id="ARBA00022989"/>
    </source>
</evidence>
<keyword evidence="2 10" id="KW-0812">Transmembrane</keyword>
<dbReference type="InParanoid" id="C1EC73"/>
<evidence type="ECO:0000256" key="10">
    <source>
        <dbReference type="SAM" id="Phobius"/>
    </source>
</evidence>
<accession>C1EC73</accession>
<dbReference type="GeneID" id="8246141"/>
<organism evidence="11 12">
    <name type="scientific">Micromonas commoda (strain RCC299 / NOUM17 / CCMP2709)</name>
    <name type="common">Picoplanktonic green alga</name>
    <dbReference type="NCBI Taxonomy" id="296587"/>
    <lineage>
        <taxon>Eukaryota</taxon>
        <taxon>Viridiplantae</taxon>
        <taxon>Chlorophyta</taxon>
        <taxon>Mamiellophyceae</taxon>
        <taxon>Mamiellales</taxon>
        <taxon>Mamiellaceae</taxon>
        <taxon>Micromonas</taxon>
    </lineage>
</organism>
<feature type="region of interest" description="Disordered" evidence="9">
    <location>
        <begin position="271"/>
        <end position="303"/>
    </location>
</feature>
<comment type="similarity">
    <text evidence="7">Belongs to the SPRING family.</text>
</comment>
<evidence type="ECO:0000256" key="1">
    <source>
        <dbReference type="ARBA" id="ARBA00004194"/>
    </source>
</evidence>